<accession>A0A9P4HAY2</accession>
<dbReference type="Proteomes" id="UP000799777">
    <property type="component" value="Unassembled WGS sequence"/>
</dbReference>
<evidence type="ECO:0000313" key="2">
    <source>
        <dbReference type="Proteomes" id="UP000799777"/>
    </source>
</evidence>
<name>A0A9P4HAY2_9PLEO</name>
<dbReference type="AlphaFoldDB" id="A0A9P4HAY2"/>
<gene>
    <name evidence="1" type="ORF">EK21DRAFT_112192</name>
</gene>
<reference evidence="1" key="1">
    <citation type="journal article" date="2020" name="Stud. Mycol.">
        <title>101 Dothideomycetes genomes: a test case for predicting lifestyles and emergence of pathogens.</title>
        <authorList>
            <person name="Haridas S."/>
            <person name="Albert R."/>
            <person name="Binder M."/>
            <person name="Bloem J."/>
            <person name="Labutti K."/>
            <person name="Salamov A."/>
            <person name="Andreopoulos B."/>
            <person name="Baker S."/>
            <person name="Barry K."/>
            <person name="Bills G."/>
            <person name="Bluhm B."/>
            <person name="Cannon C."/>
            <person name="Castanera R."/>
            <person name="Culley D."/>
            <person name="Daum C."/>
            <person name="Ezra D."/>
            <person name="Gonzalez J."/>
            <person name="Henrissat B."/>
            <person name="Kuo A."/>
            <person name="Liang C."/>
            <person name="Lipzen A."/>
            <person name="Lutzoni F."/>
            <person name="Magnuson J."/>
            <person name="Mondo S."/>
            <person name="Nolan M."/>
            <person name="Ohm R."/>
            <person name="Pangilinan J."/>
            <person name="Park H.-J."/>
            <person name="Ramirez L."/>
            <person name="Alfaro M."/>
            <person name="Sun H."/>
            <person name="Tritt A."/>
            <person name="Yoshinaga Y."/>
            <person name="Zwiers L.-H."/>
            <person name="Turgeon B."/>
            <person name="Goodwin S."/>
            <person name="Spatafora J."/>
            <person name="Crous P."/>
            <person name="Grigoriev I."/>
        </authorList>
    </citation>
    <scope>NUCLEOTIDE SEQUENCE</scope>
    <source>
        <strain evidence="1">CBS 110217</strain>
    </source>
</reference>
<protein>
    <submittedName>
        <fullName evidence="1">Uncharacterized protein</fullName>
    </submittedName>
</protein>
<organism evidence="1 2">
    <name type="scientific">Setomelanomma holmii</name>
    <dbReference type="NCBI Taxonomy" id="210430"/>
    <lineage>
        <taxon>Eukaryota</taxon>
        <taxon>Fungi</taxon>
        <taxon>Dikarya</taxon>
        <taxon>Ascomycota</taxon>
        <taxon>Pezizomycotina</taxon>
        <taxon>Dothideomycetes</taxon>
        <taxon>Pleosporomycetidae</taxon>
        <taxon>Pleosporales</taxon>
        <taxon>Pleosporineae</taxon>
        <taxon>Phaeosphaeriaceae</taxon>
        <taxon>Setomelanomma</taxon>
    </lineage>
</organism>
<keyword evidence="2" id="KW-1185">Reference proteome</keyword>
<proteinExistence type="predicted"/>
<sequence length="118" mass="13345">MPPGDGKSAKFGIIAGALPQKCYALNLAGEFRNRTYYFATDAERITYLGGWFKQMPDAELASYYSIARCDPCHQTLALTCRQIRAEYLMIYAAGAEVHVPDTVLYYFLKADCSFMFRN</sequence>
<evidence type="ECO:0000313" key="1">
    <source>
        <dbReference type="EMBL" id="KAF2030275.1"/>
    </source>
</evidence>
<dbReference type="EMBL" id="ML978192">
    <property type="protein sequence ID" value="KAF2030275.1"/>
    <property type="molecule type" value="Genomic_DNA"/>
</dbReference>
<comment type="caution">
    <text evidence="1">The sequence shown here is derived from an EMBL/GenBank/DDBJ whole genome shotgun (WGS) entry which is preliminary data.</text>
</comment>